<evidence type="ECO:0000256" key="1">
    <source>
        <dbReference type="ARBA" id="ARBA00022741"/>
    </source>
</evidence>
<name>A0A5E4FUZ0_PRUDU</name>
<sequence length="330" mass="39088">MEIQQSFFEYIRGEHENNDSVIEVVGARVCYYKFNFVVGNNTKDKAYKGVLYYEKDGEITHVKFVKVDKEETARSAFKYSSRISDEGILRPWFYVFCKQKCFRSLPYNEELVKGVWTVCYDHYDDQLINVVARVHGKGFFHGSLKKKENYVMGEKCLKIINFGAPKTPSSKKKATNFDLSKEWIEANRFLKFFDYIHIWNYEKFVSKLLGHPFLKSPQERLEWIDTVNNDRKDPSTQWDVLTVLGKVDFVVFASWKGGGFKEAFMKEVFDYNPSSYKDDVVSLLRYLRNLNHHFRDVKKCKRPTVEEADHAVRRHFDNFLEVLYVCWSCR</sequence>
<dbReference type="InterPro" id="IPR011009">
    <property type="entry name" value="Kinase-like_dom_sf"/>
</dbReference>
<dbReference type="EMBL" id="CABIKO010000211">
    <property type="protein sequence ID" value="VVA31284.1"/>
    <property type="molecule type" value="Genomic_DNA"/>
</dbReference>
<dbReference type="InParanoid" id="A0A5E4FUZ0"/>
<dbReference type="GO" id="GO:0006397">
    <property type="term" value="P:mRNA processing"/>
    <property type="evidence" value="ECO:0007669"/>
    <property type="project" value="InterPro"/>
</dbReference>
<accession>A0A5E4FUZ0</accession>
<dbReference type="InterPro" id="IPR038357">
    <property type="entry name" value="KEN_sf"/>
</dbReference>
<evidence type="ECO:0000259" key="3">
    <source>
        <dbReference type="Pfam" id="PF06479"/>
    </source>
</evidence>
<dbReference type="SUPFAM" id="SSF56112">
    <property type="entry name" value="Protein kinase-like (PK-like)"/>
    <property type="match status" value="1"/>
</dbReference>
<dbReference type="Pfam" id="PF06479">
    <property type="entry name" value="Ribonuc_2-5A"/>
    <property type="match status" value="1"/>
</dbReference>
<protein>
    <submittedName>
        <fullName evidence="4">PREDICTED: LOC109950766</fullName>
    </submittedName>
</protein>
<evidence type="ECO:0000313" key="4">
    <source>
        <dbReference type="EMBL" id="VVA31284.1"/>
    </source>
</evidence>
<dbReference type="GO" id="GO:0005524">
    <property type="term" value="F:ATP binding"/>
    <property type="evidence" value="ECO:0007669"/>
    <property type="project" value="UniProtKB-KW"/>
</dbReference>
<evidence type="ECO:0000313" key="5">
    <source>
        <dbReference type="Proteomes" id="UP000327085"/>
    </source>
</evidence>
<dbReference type="InterPro" id="IPR010513">
    <property type="entry name" value="KEN_dom"/>
</dbReference>
<organism evidence="4 5">
    <name type="scientific">Prunus dulcis</name>
    <name type="common">Almond</name>
    <name type="synonym">Amygdalus dulcis</name>
    <dbReference type="NCBI Taxonomy" id="3755"/>
    <lineage>
        <taxon>Eukaryota</taxon>
        <taxon>Viridiplantae</taxon>
        <taxon>Streptophyta</taxon>
        <taxon>Embryophyta</taxon>
        <taxon>Tracheophyta</taxon>
        <taxon>Spermatophyta</taxon>
        <taxon>Magnoliopsida</taxon>
        <taxon>eudicotyledons</taxon>
        <taxon>Gunneridae</taxon>
        <taxon>Pentapetalae</taxon>
        <taxon>rosids</taxon>
        <taxon>fabids</taxon>
        <taxon>Rosales</taxon>
        <taxon>Rosaceae</taxon>
        <taxon>Amygdaloideae</taxon>
        <taxon>Amygdaleae</taxon>
        <taxon>Prunus</taxon>
    </lineage>
</organism>
<dbReference type="Gramene" id="VVA31284">
    <property type="protein sequence ID" value="VVA31284"/>
    <property type="gene ID" value="Prudul26B003309"/>
</dbReference>
<proteinExistence type="predicted"/>
<keyword evidence="2" id="KW-0067">ATP-binding</keyword>
<gene>
    <name evidence="4" type="ORF">ALMOND_2B003309</name>
</gene>
<dbReference type="AlphaFoldDB" id="A0A5E4FUZ0"/>
<keyword evidence="1" id="KW-0547">Nucleotide-binding</keyword>
<dbReference type="Gene3D" id="1.20.1440.180">
    <property type="entry name" value="KEN domain"/>
    <property type="match status" value="1"/>
</dbReference>
<dbReference type="GO" id="GO:0004540">
    <property type="term" value="F:RNA nuclease activity"/>
    <property type="evidence" value="ECO:0007669"/>
    <property type="project" value="InterPro"/>
</dbReference>
<feature type="domain" description="KEN" evidence="3">
    <location>
        <begin position="240"/>
        <end position="328"/>
    </location>
</feature>
<evidence type="ECO:0000256" key="2">
    <source>
        <dbReference type="ARBA" id="ARBA00022840"/>
    </source>
</evidence>
<reference evidence="5" key="1">
    <citation type="journal article" date="2020" name="Plant J.">
        <title>Transposons played a major role in the diversification between the closely related almond and peach genomes: results from the almond genome sequence.</title>
        <authorList>
            <person name="Alioto T."/>
            <person name="Alexiou K.G."/>
            <person name="Bardil A."/>
            <person name="Barteri F."/>
            <person name="Castanera R."/>
            <person name="Cruz F."/>
            <person name="Dhingra A."/>
            <person name="Duval H."/>
            <person name="Fernandez I Marti A."/>
            <person name="Frias L."/>
            <person name="Galan B."/>
            <person name="Garcia J.L."/>
            <person name="Howad W."/>
            <person name="Gomez-Garrido J."/>
            <person name="Gut M."/>
            <person name="Julca I."/>
            <person name="Morata J."/>
            <person name="Puigdomenech P."/>
            <person name="Ribeca P."/>
            <person name="Rubio Cabetas M.J."/>
            <person name="Vlasova A."/>
            <person name="Wirthensohn M."/>
            <person name="Garcia-Mas J."/>
            <person name="Gabaldon T."/>
            <person name="Casacuberta J.M."/>
            <person name="Arus P."/>
        </authorList>
    </citation>
    <scope>NUCLEOTIDE SEQUENCE [LARGE SCALE GENOMIC DNA]</scope>
    <source>
        <strain evidence="5">cv. Texas</strain>
    </source>
</reference>
<dbReference type="Proteomes" id="UP000327085">
    <property type="component" value="Chromosome 8"/>
</dbReference>